<dbReference type="Proteomes" id="UP000199513">
    <property type="component" value="Unassembled WGS sequence"/>
</dbReference>
<sequence>MQVPFVDLKAQYQSIKKEIDSTIQTIIEQATFIGGEPVKLFERQFSEWTGIKHIISCANGTDAIEIALQVLGIGKSDEVLVPAISWISTSEAVSNVGAKPIFIDIDKDFYTLNPELIKEKITPHTKAIIPVHLYGQMADMPQIVEIAKKYQLKVIEDCAQAHGANLQGKQAGSWGDIATFSFYPGKNLGAYGDAGAIATNDDALAEKARRICNHGQLSKHDHQIEGRNSRLDTLQAAILSAKLPYLTTWNDQRLNHAIYYNELLKNSAIHTPAIRPNSNHVFHLYVIRTKQRNELMQFLKKEGIQTAIHYPTALPFLPCYAHYKHRASEFPIASQYQHEILSLPMYAELTKDMQNYVVEKVMSYEL</sequence>
<evidence type="ECO:0000256" key="3">
    <source>
        <dbReference type="PIRSR" id="PIRSR000390-1"/>
    </source>
</evidence>
<dbReference type="InterPro" id="IPR015421">
    <property type="entry name" value="PyrdxlP-dep_Trfase_major"/>
</dbReference>
<proteinExistence type="inferred from homology"/>
<dbReference type="OrthoDB" id="9804264at2"/>
<evidence type="ECO:0000313" key="6">
    <source>
        <dbReference type="EMBL" id="SFF46110.1"/>
    </source>
</evidence>
<dbReference type="InterPro" id="IPR000653">
    <property type="entry name" value="DegT/StrS_aminotransferase"/>
</dbReference>
<dbReference type="EMBL" id="FONY01000037">
    <property type="protein sequence ID" value="SFF46110.1"/>
    <property type="molecule type" value="Genomic_DNA"/>
</dbReference>
<protein>
    <submittedName>
        <fullName evidence="6">dTDP-4-amino-4,6-dideoxygalactose transaminase</fullName>
    </submittedName>
</protein>
<feature type="active site" description="Proton acceptor" evidence="3">
    <location>
        <position position="186"/>
    </location>
</feature>
<evidence type="ECO:0000256" key="5">
    <source>
        <dbReference type="RuleBase" id="RU004508"/>
    </source>
</evidence>
<dbReference type="GO" id="GO:0008483">
    <property type="term" value="F:transaminase activity"/>
    <property type="evidence" value="ECO:0007669"/>
    <property type="project" value="TreeGrafter"/>
</dbReference>
<dbReference type="PIRSF" id="PIRSF000390">
    <property type="entry name" value="PLP_StrS"/>
    <property type="match status" value="1"/>
</dbReference>
<dbReference type="AlphaFoldDB" id="A0A1I2IWI9"/>
<dbReference type="InterPro" id="IPR015422">
    <property type="entry name" value="PyrdxlP-dep_Trfase_small"/>
</dbReference>
<dbReference type="SUPFAM" id="SSF53383">
    <property type="entry name" value="PLP-dependent transferases"/>
    <property type="match status" value="1"/>
</dbReference>
<dbReference type="GO" id="GO:0000271">
    <property type="term" value="P:polysaccharide biosynthetic process"/>
    <property type="evidence" value="ECO:0007669"/>
    <property type="project" value="TreeGrafter"/>
</dbReference>
<dbReference type="RefSeq" id="WP_091548775.1">
    <property type="nucleotide sequence ID" value="NZ_FONY01000037.1"/>
</dbReference>
<keyword evidence="1 4" id="KW-0663">Pyridoxal phosphate</keyword>
<dbReference type="Gene3D" id="3.90.1150.10">
    <property type="entry name" value="Aspartate Aminotransferase, domain 1"/>
    <property type="match status" value="1"/>
</dbReference>
<dbReference type="Pfam" id="PF01041">
    <property type="entry name" value="DegT_DnrJ_EryC1"/>
    <property type="match status" value="1"/>
</dbReference>
<dbReference type="InterPro" id="IPR015424">
    <property type="entry name" value="PyrdxlP-dep_Trfase"/>
</dbReference>
<dbReference type="GO" id="GO:0030170">
    <property type="term" value="F:pyridoxal phosphate binding"/>
    <property type="evidence" value="ECO:0007669"/>
    <property type="project" value="TreeGrafter"/>
</dbReference>
<evidence type="ECO:0000256" key="4">
    <source>
        <dbReference type="PIRSR" id="PIRSR000390-2"/>
    </source>
</evidence>
<gene>
    <name evidence="6" type="ORF">SAMN04488541_103722</name>
</gene>
<dbReference type="PANTHER" id="PTHR30244:SF36">
    <property type="entry name" value="3-OXO-GLUCOSE-6-PHOSPHATE:GLUTAMATE AMINOTRANSFERASE"/>
    <property type="match status" value="1"/>
</dbReference>
<reference evidence="6 7" key="1">
    <citation type="submission" date="2016-10" db="EMBL/GenBank/DDBJ databases">
        <authorList>
            <person name="de Groot N.N."/>
        </authorList>
    </citation>
    <scope>NUCLEOTIDE SEQUENCE [LARGE SCALE GENOMIC DNA]</scope>
    <source>
        <strain>GEY</strain>
        <strain evidence="7">DSM 9560</strain>
    </source>
</reference>
<dbReference type="PANTHER" id="PTHR30244">
    <property type="entry name" value="TRANSAMINASE"/>
    <property type="match status" value="1"/>
</dbReference>
<name>A0A1I2IWI9_9BACT</name>
<comment type="similarity">
    <text evidence="2 5">Belongs to the DegT/DnrJ/EryC1 family.</text>
</comment>
<keyword evidence="7" id="KW-1185">Reference proteome</keyword>
<dbReference type="STRING" id="1003.SAMN04488541_103722"/>
<evidence type="ECO:0000256" key="1">
    <source>
        <dbReference type="ARBA" id="ARBA00022898"/>
    </source>
</evidence>
<accession>A0A1I2IWI9</accession>
<organism evidence="6 7">
    <name type="scientific">Thermoflexibacter ruber</name>
    <dbReference type="NCBI Taxonomy" id="1003"/>
    <lineage>
        <taxon>Bacteria</taxon>
        <taxon>Pseudomonadati</taxon>
        <taxon>Bacteroidota</taxon>
        <taxon>Cytophagia</taxon>
        <taxon>Cytophagales</taxon>
        <taxon>Thermoflexibacteraceae</taxon>
        <taxon>Thermoflexibacter</taxon>
    </lineage>
</organism>
<dbReference type="Gene3D" id="3.40.640.10">
    <property type="entry name" value="Type I PLP-dependent aspartate aminotransferase-like (Major domain)"/>
    <property type="match status" value="1"/>
</dbReference>
<evidence type="ECO:0000256" key="2">
    <source>
        <dbReference type="ARBA" id="ARBA00037999"/>
    </source>
</evidence>
<dbReference type="CDD" id="cd00616">
    <property type="entry name" value="AHBA_syn"/>
    <property type="match status" value="1"/>
</dbReference>
<feature type="modified residue" description="N6-(pyridoxal phosphate)lysine" evidence="4">
    <location>
        <position position="186"/>
    </location>
</feature>
<evidence type="ECO:0000313" key="7">
    <source>
        <dbReference type="Proteomes" id="UP000199513"/>
    </source>
</evidence>